<evidence type="ECO:0000313" key="8">
    <source>
        <dbReference type="Proteomes" id="UP000196440"/>
    </source>
</evidence>
<organism evidence="7 8">
    <name type="scientific">Yersinia intermedia</name>
    <dbReference type="NCBI Taxonomy" id="631"/>
    <lineage>
        <taxon>Bacteria</taxon>
        <taxon>Pseudomonadati</taxon>
        <taxon>Pseudomonadota</taxon>
        <taxon>Gammaproteobacteria</taxon>
        <taxon>Enterobacterales</taxon>
        <taxon>Yersiniaceae</taxon>
        <taxon>Yersinia</taxon>
    </lineage>
</organism>
<evidence type="ECO:0000256" key="2">
    <source>
        <dbReference type="ARBA" id="ARBA00012224"/>
    </source>
</evidence>
<evidence type="ECO:0000259" key="6">
    <source>
        <dbReference type="Pfam" id="PF00155"/>
    </source>
</evidence>
<accession>A0A209A4S3</accession>
<dbReference type="Gene3D" id="3.90.1150.10">
    <property type="entry name" value="Aspartate Aminotransferase, domain 1"/>
    <property type="match status" value="1"/>
</dbReference>
<reference evidence="7 8" key="1">
    <citation type="submission" date="2017-05" db="EMBL/GenBank/DDBJ databases">
        <title>Whole genome sequencing of Yersinia kristensenii.</title>
        <authorList>
            <person name="Campioni F."/>
        </authorList>
    </citation>
    <scope>NUCLEOTIDE SEQUENCE [LARGE SCALE GENOMIC DNA]</scope>
    <source>
        <strain evidence="7 8">CFSAN060536</strain>
    </source>
</reference>
<dbReference type="InterPro" id="IPR027619">
    <property type="entry name" value="C-S_lyase_PatB-like"/>
</dbReference>
<keyword evidence="7" id="KW-0032">Aminotransferase</keyword>
<gene>
    <name evidence="7" type="ORF">CBW57_07280</name>
</gene>
<dbReference type="Pfam" id="PF00155">
    <property type="entry name" value="Aminotran_1_2"/>
    <property type="match status" value="1"/>
</dbReference>
<dbReference type="AlphaFoldDB" id="A0A209A4S3"/>
<dbReference type="PANTHER" id="PTHR43525">
    <property type="entry name" value="PROTEIN MALY"/>
    <property type="match status" value="1"/>
</dbReference>
<dbReference type="PANTHER" id="PTHR43525:SF1">
    <property type="entry name" value="PROTEIN MALY"/>
    <property type="match status" value="1"/>
</dbReference>
<dbReference type="InterPro" id="IPR004839">
    <property type="entry name" value="Aminotransferase_I/II_large"/>
</dbReference>
<dbReference type="GO" id="GO:0030170">
    <property type="term" value="F:pyridoxal phosphate binding"/>
    <property type="evidence" value="ECO:0007669"/>
    <property type="project" value="InterPro"/>
</dbReference>
<name>A0A209A4S3_YERIN</name>
<dbReference type="EMBL" id="NHOI01000010">
    <property type="protein sequence ID" value="OVZ87797.1"/>
    <property type="molecule type" value="Genomic_DNA"/>
</dbReference>
<dbReference type="Proteomes" id="UP000196440">
    <property type="component" value="Unassembled WGS sequence"/>
</dbReference>
<dbReference type="Gene3D" id="3.40.640.10">
    <property type="entry name" value="Type I PLP-dependent aspartate aminotransferase-like (Major domain)"/>
    <property type="match status" value="1"/>
</dbReference>
<dbReference type="InterPro" id="IPR015424">
    <property type="entry name" value="PyrdxlP-dep_Trfase"/>
</dbReference>
<evidence type="ECO:0000256" key="5">
    <source>
        <dbReference type="ARBA" id="ARBA00037974"/>
    </source>
</evidence>
<proteinExistence type="inferred from homology"/>
<evidence type="ECO:0000256" key="3">
    <source>
        <dbReference type="ARBA" id="ARBA00022898"/>
    </source>
</evidence>
<feature type="domain" description="Aminotransferase class I/classII large" evidence="6">
    <location>
        <begin position="35"/>
        <end position="387"/>
    </location>
</feature>
<evidence type="ECO:0000313" key="7">
    <source>
        <dbReference type="EMBL" id="OVZ87797.1"/>
    </source>
</evidence>
<sequence>MISEMLMFDFSTPVDRHGTWCTQWDYIADRFGAADLLPFTISDMDFPTAPVILQALNQRIAHGVLGYSRWQHEDFLGAIRHWYLQRFHCHIDTSMAVYGPSVIYMVAQLIRCWSAPGDFVVTHTPAYDAFYKVILGNQRQLLSCPLHKVDNQWQCDMAHLEALLARPQTKVLLLCSPHNPTGKVWTSQELAQMAELCERHQVRVISDEIHMDMTWGNQVHTPWSEVGQTPWALLTSGSKTFNIPALTGAYGLISDSETRDIYTQMLKGRDGLSSPAVLAIVAHIAAYRQAQPWLDELRSYLQANLVYVAQRLNAAFPALNWQPPQATYLAWIDLRPLNIDDHQLQEVLIEKEKVAIMPGFTYGEEGRGFLRLNVGCSRSKVEAGMDKLINGILFLQGNNGS</sequence>
<comment type="caution">
    <text evidence="7">The sequence shown here is derived from an EMBL/GenBank/DDBJ whole genome shotgun (WGS) entry which is preliminary data.</text>
</comment>
<comment type="cofactor">
    <cofactor evidence="1">
        <name>pyridoxal 5'-phosphate</name>
        <dbReference type="ChEBI" id="CHEBI:597326"/>
    </cofactor>
</comment>
<dbReference type="NCBIfam" id="TIGR04350">
    <property type="entry name" value="C_S_lyase_PatB"/>
    <property type="match status" value="1"/>
</dbReference>
<keyword evidence="3" id="KW-0663">Pyridoxal phosphate</keyword>
<keyword evidence="7" id="KW-0808">Transferase</keyword>
<keyword evidence="4" id="KW-0456">Lyase</keyword>
<evidence type="ECO:0000256" key="4">
    <source>
        <dbReference type="ARBA" id="ARBA00023239"/>
    </source>
</evidence>
<protein>
    <recommendedName>
        <fullName evidence="2">cysteine-S-conjugate beta-lyase</fullName>
        <ecNumber evidence="2">4.4.1.13</ecNumber>
    </recommendedName>
</protein>
<dbReference type="GO" id="GO:0047804">
    <property type="term" value="F:cysteine-S-conjugate beta-lyase activity"/>
    <property type="evidence" value="ECO:0007669"/>
    <property type="project" value="UniProtKB-EC"/>
</dbReference>
<dbReference type="EC" id="4.4.1.13" evidence="2"/>
<dbReference type="CDD" id="cd00609">
    <property type="entry name" value="AAT_like"/>
    <property type="match status" value="1"/>
</dbReference>
<comment type="similarity">
    <text evidence="5">Belongs to the class-II pyridoxal-phosphate-dependent aminotransferase family. MalY/PatB cystathionine beta-lyase subfamily.</text>
</comment>
<evidence type="ECO:0000256" key="1">
    <source>
        <dbReference type="ARBA" id="ARBA00001933"/>
    </source>
</evidence>
<dbReference type="GO" id="GO:0008483">
    <property type="term" value="F:transaminase activity"/>
    <property type="evidence" value="ECO:0007669"/>
    <property type="project" value="UniProtKB-KW"/>
</dbReference>
<dbReference type="InterPro" id="IPR015421">
    <property type="entry name" value="PyrdxlP-dep_Trfase_major"/>
</dbReference>
<dbReference type="SUPFAM" id="SSF53383">
    <property type="entry name" value="PLP-dependent transferases"/>
    <property type="match status" value="1"/>
</dbReference>
<dbReference type="InterPro" id="IPR051798">
    <property type="entry name" value="Class-II_PLP-Dep_Aminotrans"/>
</dbReference>
<dbReference type="InterPro" id="IPR015422">
    <property type="entry name" value="PyrdxlP-dep_Trfase_small"/>
</dbReference>